<dbReference type="AlphaFoldDB" id="A0A0B2C2C3"/>
<comment type="caution">
    <text evidence="2">The sequence shown here is derived from an EMBL/GenBank/DDBJ whole genome shotgun (WGS) entry which is preliminary data.</text>
</comment>
<evidence type="ECO:0000256" key="1">
    <source>
        <dbReference type="SAM" id="MobiDB-lite"/>
    </source>
</evidence>
<keyword evidence="3" id="KW-1185">Reference proteome</keyword>
<reference evidence="2 3" key="1">
    <citation type="submission" date="2014-11" db="EMBL/GenBank/DDBJ databases">
        <title>Draft genome sequence of Kirrobacter mercurialis.</title>
        <authorList>
            <person name="Coil D.A."/>
            <person name="Eisen J.A."/>
        </authorList>
    </citation>
    <scope>NUCLEOTIDE SEQUENCE [LARGE SCALE GENOMIC DNA]</scope>
    <source>
        <strain evidence="2 3">Coronado</strain>
    </source>
</reference>
<evidence type="ECO:0000313" key="2">
    <source>
        <dbReference type="EMBL" id="KHL26285.1"/>
    </source>
</evidence>
<protein>
    <recommendedName>
        <fullName evidence="4">Heavy-metal-associated domain-containing protein</fullName>
    </recommendedName>
</protein>
<accession>A0A0B2C2C3</accession>
<organism evidence="2 3">
    <name type="scientific">Croceibacterium mercuriale</name>
    <dbReference type="NCBI Taxonomy" id="1572751"/>
    <lineage>
        <taxon>Bacteria</taxon>
        <taxon>Pseudomonadati</taxon>
        <taxon>Pseudomonadota</taxon>
        <taxon>Alphaproteobacteria</taxon>
        <taxon>Sphingomonadales</taxon>
        <taxon>Erythrobacteraceae</taxon>
        <taxon>Croceibacterium</taxon>
    </lineage>
</organism>
<dbReference type="OrthoDB" id="7420165at2"/>
<feature type="compositionally biased region" description="Pro residues" evidence="1">
    <location>
        <begin position="329"/>
        <end position="343"/>
    </location>
</feature>
<proteinExistence type="predicted"/>
<dbReference type="Proteomes" id="UP000030988">
    <property type="component" value="Unassembled WGS sequence"/>
</dbReference>
<sequence>MAMLTPSFPPLRLTALRPAAGAVLLAAMLAGGAALVAQVAGERGITPVAATTDIEVRGIQVNTTGDSAEEARRAGWAEAQRLAWAKIGGPKLPDSQLDGLVTAIIVGQEQIGPRRYIATLGVVFDRARAGGLLGGGGARARSAPMLVLPVLVTGGTQTMFEVRNPWQRAWAEYQTGASAVDYVRPSGAGWQSLMLTAGQPSRRSRAWWNEVLDQFGAADVVTPVAELTYLYPGGPVEGRFTARHGPENQVLGTFTLRANGSAQLPAMLAQAVERFDEIFTRALASGELRPDPTLTLDEIQLSPEVRALIAAARQSELADAARAAELAPPSVPSPVPVTPPTPVPGTEAPATATGSFTVQVGTPDPAAIDAALGSVRGTPGVRQVQTPSIAIGGTSVLQVSYAGDLSALAAALRARGWTVTEGSNALAITR</sequence>
<gene>
    <name evidence="2" type="ORF">PK98_07385</name>
</gene>
<dbReference type="EMBL" id="JTDN01000001">
    <property type="protein sequence ID" value="KHL26285.1"/>
    <property type="molecule type" value="Genomic_DNA"/>
</dbReference>
<dbReference type="STRING" id="1572751.PK98_07385"/>
<name>A0A0B2C2C3_9SPHN</name>
<evidence type="ECO:0000313" key="3">
    <source>
        <dbReference type="Proteomes" id="UP000030988"/>
    </source>
</evidence>
<evidence type="ECO:0008006" key="4">
    <source>
        <dbReference type="Google" id="ProtNLM"/>
    </source>
</evidence>
<feature type="region of interest" description="Disordered" evidence="1">
    <location>
        <begin position="324"/>
        <end position="351"/>
    </location>
</feature>